<dbReference type="RefSeq" id="WP_229570744.1">
    <property type="nucleotide sequence ID" value="NZ_AP025226.1"/>
</dbReference>
<name>A0AAQ4CW99_9CREN</name>
<feature type="transmembrane region" description="Helical" evidence="1">
    <location>
        <begin position="65"/>
        <end position="84"/>
    </location>
</feature>
<keyword evidence="1" id="KW-0812">Transmembrane</keyword>
<feature type="transmembrane region" description="Helical" evidence="1">
    <location>
        <begin position="124"/>
        <end position="143"/>
    </location>
</feature>
<reference evidence="2 3" key="1">
    <citation type="journal article" date="2022" name="Microbiol. Resour. Announc.">
        <title>Complete Genome Sequence of the Hyperthermophilic and Acidophilic Archaeon Saccharolobus caldissimus Strain HS-3T.</title>
        <authorList>
            <person name="Sakai H.D."/>
            <person name="Kurosawa N."/>
        </authorList>
    </citation>
    <scope>NUCLEOTIDE SEQUENCE [LARGE SCALE GENOMIC DNA]</scope>
    <source>
        <strain evidence="2 3">JCM32116</strain>
    </source>
</reference>
<keyword evidence="1" id="KW-0472">Membrane</keyword>
<accession>A0AAQ4CW99</accession>
<keyword evidence="1" id="KW-1133">Transmembrane helix</keyword>
<protein>
    <submittedName>
        <fullName evidence="2">Uncharacterized protein</fullName>
    </submittedName>
</protein>
<organism evidence="2 3">
    <name type="scientific">Saccharolobus caldissimus</name>
    <dbReference type="NCBI Taxonomy" id="1702097"/>
    <lineage>
        <taxon>Archaea</taxon>
        <taxon>Thermoproteota</taxon>
        <taxon>Thermoprotei</taxon>
        <taxon>Sulfolobales</taxon>
        <taxon>Sulfolobaceae</taxon>
        <taxon>Saccharolobus</taxon>
    </lineage>
</organism>
<dbReference type="GeneID" id="68867821"/>
<dbReference type="AlphaFoldDB" id="A0AAQ4CW99"/>
<evidence type="ECO:0000313" key="2">
    <source>
        <dbReference type="EMBL" id="BDC00081.1"/>
    </source>
</evidence>
<sequence>MQLEIFLLIISLALIHAVEPDHIVTLRMVRGIRKYIIFGVSHGVGFAIVAIPLILLFSYSYLLELAGDILGIGFAIVLLTSELLNKEIEIAPRGSGIAQGALAITPSKILVAIIAAQAGLILGLWYITLFIIISSSALILVGIAVNRVPKNISKVFNIIISFVTIIYLLIQIFSI</sequence>
<proteinExistence type="predicted"/>
<dbReference type="KEGG" id="scas:SACC_30970"/>
<dbReference type="EMBL" id="AP025226">
    <property type="protein sequence ID" value="BDC00081.1"/>
    <property type="molecule type" value="Genomic_DNA"/>
</dbReference>
<dbReference type="Proteomes" id="UP001319921">
    <property type="component" value="Chromosome"/>
</dbReference>
<evidence type="ECO:0000256" key="1">
    <source>
        <dbReference type="SAM" id="Phobius"/>
    </source>
</evidence>
<gene>
    <name evidence="2" type="ORF">SACC_30970</name>
</gene>
<feature type="transmembrane region" description="Helical" evidence="1">
    <location>
        <begin position="96"/>
        <end position="118"/>
    </location>
</feature>
<feature type="transmembrane region" description="Helical" evidence="1">
    <location>
        <begin position="155"/>
        <end position="174"/>
    </location>
</feature>
<evidence type="ECO:0000313" key="3">
    <source>
        <dbReference type="Proteomes" id="UP001319921"/>
    </source>
</evidence>
<keyword evidence="3" id="KW-1185">Reference proteome</keyword>
<feature type="transmembrane region" description="Helical" evidence="1">
    <location>
        <begin position="36"/>
        <end position="59"/>
    </location>
</feature>